<gene>
    <name evidence="2" type="ORF">SAMN04488543_4083</name>
</gene>
<dbReference type="AlphaFoldDB" id="A0A1H1ZXZ1"/>
<dbReference type="STRING" id="546871.SAMN04488543_4083"/>
<protein>
    <submittedName>
        <fullName evidence="2">Uncharacterized protein</fullName>
    </submittedName>
</protein>
<evidence type="ECO:0000256" key="1">
    <source>
        <dbReference type="SAM" id="Phobius"/>
    </source>
</evidence>
<keyword evidence="1" id="KW-0812">Transmembrane</keyword>
<keyword evidence="1" id="KW-1133">Transmembrane helix</keyword>
<accession>A0A1H1ZXZ1</accession>
<dbReference type="RefSeq" id="WP_091415514.1">
    <property type="nucleotide sequence ID" value="NZ_LT629749.1"/>
</dbReference>
<dbReference type="Proteomes" id="UP000199092">
    <property type="component" value="Chromosome I"/>
</dbReference>
<evidence type="ECO:0000313" key="3">
    <source>
        <dbReference type="Proteomes" id="UP000199092"/>
    </source>
</evidence>
<sequence>MRRAVVLLVLGGLALAMYVVGVVMMVATPGVNEIPTPGFGVVGGVVAMFGTLCVFVTGFVMMATEQD</sequence>
<proteinExistence type="predicted"/>
<name>A0A1H1ZXZ1_9ACTN</name>
<evidence type="ECO:0000313" key="2">
    <source>
        <dbReference type="EMBL" id="SDT38584.1"/>
    </source>
</evidence>
<feature type="transmembrane region" description="Helical" evidence="1">
    <location>
        <begin position="41"/>
        <end position="63"/>
    </location>
</feature>
<keyword evidence="1" id="KW-0472">Membrane</keyword>
<organism evidence="2 3">
    <name type="scientific">Friedmanniella luteola</name>
    <dbReference type="NCBI Taxonomy" id="546871"/>
    <lineage>
        <taxon>Bacteria</taxon>
        <taxon>Bacillati</taxon>
        <taxon>Actinomycetota</taxon>
        <taxon>Actinomycetes</taxon>
        <taxon>Propionibacteriales</taxon>
        <taxon>Nocardioidaceae</taxon>
        <taxon>Friedmanniella</taxon>
    </lineage>
</organism>
<dbReference type="EMBL" id="LT629749">
    <property type="protein sequence ID" value="SDT38584.1"/>
    <property type="molecule type" value="Genomic_DNA"/>
</dbReference>
<keyword evidence="3" id="KW-1185">Reference proteome</keyword>
<reference evidence="2 3" key="1">
    <citation type="submission" date="2016-10" db="EMBL/GenBank/DDBJ databases">
        <authorList>
            <person name="de Groot N.N."/>
        </authorList>
    </citation>
    <scope>NUCLEOTIDE SEQUENCE [LARGE SCALE GENOMIC DNA]</scope>
    <source>
        <strain evidence="2 3">DSM 21741</strain>
    </source>
</reference>